<accession>A0A7C9HNB2</accession>
<keyword evidence="3" id="KW-1185">Reference proteome</keyword>
<dbReference type="Pfam" id="PF02583">
    <property type="entry name" value="Trns_repr_metal"/>
    <property type="match status" value="1"/>
</dbReference>
<gene>
    <name evidence="2" type="ORF">GN331_13185</name>
</gene>
<dbReference type="GO" id="GO:0045892">
    <property type="term" value="P:negative regulation of DNA-templated transcription"/>
    <property type="evidence" value="ECO:0007669"/>
    <property type="project" value="UniProtKB-ARBA"/>
</dbReference>
<dbReference type="Proteomes" id="UP000479692">
    <property type="component" value="Unassembled WGS sequence"/>
</dbReference>
<evidence type="ECO:0000313" key="2">
    <source>
        <dbReference type="EMBL" id="MUV15155.1"/>
    </source>
</evidence>
<comment type="caution">
    <text evidence="2">The sequence shown here is derived from an EMBL/GenBank/DDBJ whole genome shotgun (WGS) entry which is preliminary data.</text>
</comment>
<dbReference type="AlphaFoldDB" id="A0A7C9HNB2"/>
<organism evidence="2 3">
    <name type="scientific">Noviluteimonas gilva</name>
    <dbReference type="NCBI Taxonomy" id="2682097"/>
    <lineage>
        <taxon>Bacteria</taxon>
        <taxon>Pseudomonadati</taxon>
        <taxon>Pseudomonadota</taxon>
        <taxon>Gammaproteobacteria</taxon>
        <taxon>Lysobacterales</taxon>
        <taxon>Lysobacteraceae</taxon>
        <taxon>Noviluteimonas</taxon>
    </lineage>
</organism>
<sequence length="90" mass="9841">MAHVGGSSKKLLTRVRRIRGQVDALETALAGDPECMAVLTQIAAVRGAVNGLMMEVLDGHLREHLARERSAGKREAEINEVTAILRSYFK</sequence>
<comment type="similarity">
    <text evidence="1">Belongs to the FrmR/RcnR family.</text>
</comment>
<proteinExistence type="inferred from homology"/>
<dbReference type="PANTHER" id="PTHR33677">
    <property type="entry name" value="TRANSCRIPTIONAL REPRESSOR FRMR-RELATED"/>
    <property type="match status" value="1"/>
</dbReference>
<dbReference type="CDD" id="cd10153">
    <property type="entry name" value="RcnR-FrmR-like_DUF156"/>
    <property type="match status" value="1"/>
</dbReference>
<evidence type="ECO:0000313" key="3">
    <source>
        <dbReference type="Proteomes" id="UP000479692"/>
    </source>
</evidence>
<reference evidence="2 3" key="1">
    <citation type="submission" date="2019-12" db="EMBL/GenBank/DDBJ databases">
        <authorList>
            <person name="Xu J."/>
        </authorList>
    </citation>
    <scope>NUCLEOTIDE SEQUENCE [LARGE SCALE GENOMIC DNA]</scope>
    <source>
        <strain evidence="2 3">HX-5-24</strain>
    </source>
</reference>
<dbReference type="GO" id="GO:0046872">
    <property type="term" value="F:metal ion binding"/>
    <property type="evidence" value="ECO:0007669"/>
    <property type="project" value="InterPro"/>
</dbReference>
<dbReference type="PANTHER" id="PTHR33677:SF5">
    <property type="entry name" value="TRANSCRIPTIONAL REPRESSOR FRMR"/>
    <property type="match status" value="1"/>
</dbReference>
<name>A0A7C9HNB2_9GAMM</name>
<dbReference type="EMBL" id="WOXT01000004">
    <property type="protein sequence ID" value="MUV15155.1"/>
    <property type="molecule type" value="Genomic_DNA"/>
</dbReference>
<dbReference type="InterPro" id="IPR003735">
    <property type="entry name" value="Metal_Tscrpt_repr"/>
</dbReference>
<dbReference type="RefSeq" id="WP_156642707.1">
    <property type="nucleotide sequence ID" value="NZ_WOXT01000004.1"/>
</dbReference>
<protein>
    <submittedName>
        <fullName evidence="2">Metal-sensing transcriptional repressor</fullName>
    </submittedName>
</protein>
<evidence type="ECO:0000256" key="1">
    <source>
        <dbReference type="ARBA" id="ARBA00005260"/>
    </source>
</evidence>
<dbReference type="InterPro" id="IPR038390">
    <property type="entry name" value="Metal_Tscrpt_repr_sf"/>
</dbReference>
<dbReference type="GO" id="GO:0003677">
    <property type="term" value="F:DNA binding"/>
    <property type="evidence" value="ECO:0007669"/>
    <property type="project" value="InterPro"/>
</dbReference>
<dbReference type="Gene3D" id="1.20.58.1000">
    <property type="entry name" value="Metal-sensitive repressor, helix protomer"/>
    <property type="match status" value="1"/>
</dbReference>